<name>A0A7Y9LRN6_9MICC</name>
<accession>A0A7Y9LRN6</accession>
<reference evidence="2 3" key="1">
    <citation type="submission" date="2020-07" db="EMBL/GenBank/DDBJ databases">
        <title>Sequencing the genomes of 1000 actinobacteria strains.</title>
        <authorList>
            <person name="Klenk H.-P."/>
        </authorList>
    </citation>
    <scope>NUCLEOTIDE SEQUENCE [LARGE SCALE GENOMIC DNA]</scope>
    <source>
        <strain evidence="2 3">DSM 102047</strain>
    </source>
</reference>
<sequence length="111" mass="11850">MTLKPLTAQERAAALAKAAQARTIRAEAKSKLKNGNTSIAALIEAAATEEALGRLKVTELLESLPGVGQVRARAIMEQVGIASTRRLRGLGIHQRKALIELLDSNILQARS</sequence>
<dbReference type="RefSeq" id="WP_179388118.1">
    <property type="nucleotide sequence ID" value="NZ_JACBYQ010000001.1"/>
</dbReference>
<organism evidence="2 3">
    <name type="scientific">Psychromicrobium silvestre</name>
    <dbReference type="NCBI Taxonomy" id="1645614"/>
    <lineage>
        <taxon>Bacteria</taxon>
        <taxon>Bacillati</taxon>
        <taxon>Actinomycetota</taxon>
        <taxon>Actinomycetes</taxon>
        <taxon>Micrococcales</taxon>
        <taxon>Micrococcaceae</taxon>
        <taxon>Psychromicrobium</taxon>
    </lineage>
</organism>
<gene>
    <name evidence="2" type="ORF">FHU41_000567</name>
</gene>
<dbReference type="Pfam" id="PF22525">
    <property type="entry name" value="H2TH_5"/>
    <property type="match status" value="1"/>
</dbReference>
<proteinExistence type="predicted"/>
<dbReference type="InterPro" id="IPR010979">
    <property type="entry name" value="Ribosomal_uS13-like_H2TH"/>
</dbReference>
<evidence type="ECO:0000259" key="1">
    <source>
        <dbReference type="Pfam" id="PF22525"/>
    </source>
</evidence>
<dbReference type="SUPFAM" id="SSF46946">
    <property type="entry name" value="S13-like H2TH domain"/>
    <property type="match status" value="1"/>
</dbReference>
<comment type="caution">
    <text evidence="2">The sequence shown here is derived from an EMBL/GenBank/DDBJ whole genome shotgun (WGS) entry which is preliminary data.</text>
</comment>
<dbReference type="EMBL" id="JACBYQ010000001">
    <property type="protein sequence ID" value="NYE94346.1"/>
    <property type="molecule type" value="Genomic_DNA"/>
</dbReference>
<dbReference type="NCBIfam" id="NF041260">
    <property type="entry name" value="actino_IHF"/>
    <property type="match status" value="1"/>
</dbReference>
<keyword evidence="3" id="KW-1185">Reference proteome</keyword>
<protein>
    <recommendedName>
        <fullName evidence="1">Integration host factor-like helix-two turn-helix domain-containing protein</fullName>
    </recommendedName>
</protein>
<dbReference type="Proteomes" id="UP000521748">
    <property type="component" value="Unassembled WGS sequence"/>
</dbReference>
<dbReference type="GO" id="GO:0003676">
    <property type="term" value="F:nucleic acid binding"/>
    <property type="evidence" value="ECO:0007669"/>
    <property type="project" value="InterPro"/>
</dbReference>
<dbReference type="InterPro" id="IPR055201">
    <property type="entry name" value="IHF-like_H2TH"/>
</dbReference>
<evidence type="ECO:0000313" key="2">
    <source>
        <dbReference type="EMBL" id="NYE94346.1"/>
    </source>
</evidence>
<feature type="domain" description="Integration host factor-like helix-two turn-helix" evidence="1">
    <location>
        <begin position="32"/>
        <end position="100"/>
    </location>
</feature>
<evidence type="ECO:0000313" key="3">
    <source>
        <dbReference type="Proteomes" id="UP000521748"/>
    </source>
</evidence>
<dbReference type="Gene3D" id="1.10.8.50">
    <property type="match status" value="1"/>
</dbReference>
<dbReference type="InterPro" id="IPR047806">
    <property type="entry name" value="IHF_actinobact"/>
</dbReference>
<dbReference type="AlphaFoldDB" id="A0A7Y9LRN6"/>